<gene>
    <name evidence="3" type="ORF">G7Z17_g2646</name>
</gene>
<dbReference type="Proteomes" id="UP000722485">
    <property type="component" value="Unassembled WGS sequence"/>
</dbReference>
<organism evidence="3 4">
    <name type="scientific">Cylindrodendrum hubeiense</name>
    <dbReference type="NCBI Taxonomy" id="595255"/>
    <lineage>
        <taxon>Eukaryota</taxon>
        <taxon>Fungi</taxon>
        <taxon>Dikarya</taxon>
        <taxon>Ascomycota</taxon>
        <taxon>Pezizomycotina</taxon>
        <taxon>Sordariomycetes</taxon>
        <taxon>Hypocreomycetidae</taxon>
        <taxon>Hypocreales</taxon>
        <taxon>Nectriaceae</taxon>
        <taxon>Cylindrodendrum</taxon>
    </lineage>
</organism>
<keyword evidence="4" id="KW-1185">Reference proteome</keyword>
<evidence type="ECO:0000313" key="3">
    <source>
        <dbReference type="EMBL" id="KAF7554804.1"/>
    </source>
</evidence>
<dbReference type="SUPFAM" id="SSF54427">
    <property type="entry name" value="NTF2-like"/>
    <property type="match status" value="1"/>
</dbReference>
<dbReference type="OrthoDB" id="100006at2759"/>
<dbReference type="AlphaFoldDB" id="A0A9P5LK50"/>
<evidence type="ECO:0000313" key="4">
    <source>
        <dbReference type="Proteomes" id="UP000722485"/>
    </source>
</evidence>
<dbReference type="InterPro" id="IPR032710">
    <property type="entry name" value="NTF2-like_dom_sf"/>
</dbReference>
<dbReference type="Gene3D" id="3.10.450.50">
    <property type="match status" value="1"/>
</dbReference>
<sequence>MSSTDGLQTLLARVQRIEDTNEIHNIMGRRAYYHSAGRHDLEVDELWSSHDDVVFEAEDVGAWTSLKTIKESYVDKNPFPAGTKGLLVEHTITTPVIEIAADGQTAKGIWISPGHETFPIEGAEIPKAHWSWGRYAVDFRKEDGKWKIWHLHVLTTFRTPFGDDWAKTAFKKPEWLPKDGEGTSAADRGVSFNEPYHPSRAPKLQPVPPEAYASWTDTWSATDLHEFTR</sequence>
<protein>
    <recommendedName>
        <fullName evidence="2">SnoaL-like domain-containing protein</fullName>
    </recommendedName>
</protein>
<accession>A0A9P5LK50</accession>
<proteinExistence type="predicted"/>
<dbReference type="EMBL" id="JAANBB010000028">
    <property type="protein sequence ID" value="KAF7554804.1"/>
    <property type="molecule type" value="Genomic_DNA"/>
</dbReference>
<name>A0A9P5LK50_9HYPO</name>
<feature type="domain" description="SnoaL-like" evidence="2">
    <location>
        <begin position="15"/>
        <end position="152"/>
    </location>
</feature>
<reference evidence="3" key="1">
    <citation type="submission" date="2020-03" db="EMBL/GenBank/DDBJ databases">
        <title>Draft Genome Sequence of Cylindrodendrum hubeiense.</title>
        <authorList>
            <person name="Buettner E."/>
            <person name="Kellner H."/>
        </authorList>
    </citation>
    <scope>NUCLEOTIDE SEQUENCE</scope>
    <source>
        <strain evidence="3">IHI 201604</strain>
    </source>
</reference>
<evidence type="ECO:0000256" key="1">
    <source>
        <dbReference type="SAM" id="MobiDB-lite"/>
    </source>
</evidence>
<feature type="region of interest" description="Disordered" evidence="1">
    <location>
        <begin position="176"/>
        <end position="207"/>
    </location>
</feature>
<dbReference type="Pfam" id="PF13577">
    <property type="entry name" value="SnoaL_4"/>
    <property type="match status" value="1"/>
</dbReference>
<comment type="caution">
    <text evidence="3">The sequence shown here is derived from an EMBL/GenBank/DDBJ whole genome shotgun (WGS) entry which is preliminary data.</text>
</comment>
<evidence type="ECO:0000259" key="2">
    <source>
        <dbReference type="Pfam" id="PF13577"/>
    </source>
</evidence>
<dbReference type="InterPro" id="IPR037401">
    <property type="entry name" value="SnoaL-like"/>
</dbReference>